<reference evidence="1" key="2">
    <citation type="submission" date="2020-11" db="EMBL/GenBank/DDBJ databases">
        <authorList>
            <person name="McCartney M.A."/>
            <person name="Auch B."/>
            <person name="Kono T."/>
            <person name="Mallez S."/>
            <person name="Becker A."/>
            <person name="Gohl D.M."/>
            <person name="Silverstein K.A.T."/>
            <person name="Koren S."/>
            <person name="Bechman K.B."/>
            <person name="Herman A."/>
            <person name="Abrahante J.E."/>
            <person name="Garbe J."/>
        </authorList>
    </citation>
    <scope>NUCLEOTIDE SEQUENCE</scope>
    <source>
        <strain evidence="1">Duluth1</strain>
        <tissue evidence="1">Whole animal</tissue>
    </source>
</reference>
<gene>
    <name evidence="1" type="ORF">DPMN_165646</name>
</gene>
<sequence length="184" mass="20149">MKKVLFSGLVCLVGFHTIFVMSLQTSKSLKIGTISAHWTTRDFIEKQQARSLERGSSSNDGFKQETFNRPIGTRAFVVDDGGMTSLQAGEPFEIQDGRVSGQYGSYRKHKSWIEAVKKDIARNIATSGNGGVGGASLSWMMRNMNTPAQHSFDMPAALWNSYAVAPDKESKEETVVIAAAEPII</sequence>
<accession>A0A9D4IWT9</accession>
<evidence type="ECO:0000313" key="2">
    <source>
        <dbReference type="Proteomes" id="UP000828390"/>
    </source>
</evidence>
<dbReference type="Proteomes" id="UP000828390">
    <property type="component" value="Unassembled WGS sequence"/>
</dbReference>
<dbReference type="AlphaFoldDB" id="A0A9D4IWT9"/>
<name>A0A9D4IWT9_DREPO</name>
<reference evidence="1" key="1">
    <citation type="journal article" date="2019" name="bioRxiv">
        <title>The Genome of the Zebra Mussel, Dreissena polymorpha: A Resource for Invasive Species Research.</title>
        <authorList>
            <person name="McCartney M.A."/>
            <person name="Auch B."/>
            <person name="Kono T."/>
            <person name="Mallez S."/>
            <person name="Zhang Y."/>
            <person name="Obille A."/>
            <person name="Becker A."/>
            <person name="Abrahante J.E."/>
            <person name="Garbe J."/>
            <person name="Badalamenti J.P."/>
            <person name="Herman A."/>
            <person name="Mangelson H."/>
            <person name="Liachko I."/>
            <person name="Sullivan S."/>
            <person name="Sone E.D."/>
            <person name="Koren S."/>
            <person name="Silverstein K.A.T."/>
            <person name="Beckman K.B."/>
            <person name="Gohl D.M."/>
        </authorList>
    </citation>
    <scope>NUCLEOTIDE SEQUENCE</scope>
    <source>
        <strain evidence="1">Duluth1</strain>
        <tissue evidence="1">Whole animal</tissue>
    </source>
</reference>
<comment type="caution">
    <text evidence="1">The sequence shown here is derived from an EMBL/GenBank/DDBJ whole genome shotgun (WGS) entry which is preliminary data.</text>
</comment>
<proteinExistence type="predicted"/>
<dbReference type="EMBL" id="JAIWYP010000008">
    <property type="protein sequence ID" value="KAH3787522.1"/>
    <property type="molecule type" value="Genomic_DNA"/>
</dbReference>
<organism evidence="1 2">
    <name type="scientific">Dreissena polymorpha</name>
    <name type="common">Zebra mussel</name>
    <name type="synonym">Mytilus polymorpha</name>
    <dbReference type="NCBI Taxonomy" id="45954"/>
    <lineage>
        <taxon>Eukaryota</taxon>
        <taxon>Metazoa</taxon>
        <taxon>Spiralia</taxon>
        <taxon>Lophotrochozoa</taxon>
        <taxon>Mollusca</taxon>
        <taxon>Bivalvia</taxon>
        <taxon>Autobranchia</taxon>
        <taxon>Heteroconchia</taxon>
        <taxon>Euheterodonta</taxon>
        <taxon>Imparidentia</taxon>
        <taxon>Neoheterodontei</taxon>
        <taxon>Myida</taxon>
        <taxon>Dreissenoidea</taxon>
        <taxon>Dreissenidae</taxon>
        <taxon>Dreissena</taxon>
    </lineage>
</organism>
<evidence type="ECO:0000313" key="1">
    <source>
        <dbReference type="EMBL" id="KAH3787522.1"/>
    </source>
</evidence>
<keyword evidence="2" id="KW-1185">Reference proteome</keyword>
<protein>
    <submittedName>
        <fullName evidence="1">Uncharacterized protein</fullName>
    </submittedName>
</protein>